<dbReference type="Proteomes" id="UP000253551">
    <property type="component" value="Unassembled WGS sequence"/>
</dbReference>
<name>A0A367IV65_RHIST</name>
<sequence>MFISTKIFLFVAVCLVFIQSAYASVFSQLQFIKISSPKNGQNLVAGKPLTVKYVMQPLIKDHVAAGRALKLNINFHKRTGNAKQQKVAIIHKYCPVAAKQDKYVTYTKKWTIPKSTKPGSYAVDFVELVQLRRGQMTATETVNVHVVD</sequence>
<accession>A0A367IV65</accession>
<proteinExistence type="predicted"/>
<keyword evidence="1" id="KW-0732">Signal</keyword>
<feature type="signal peptide" evidence="1">
    <location>
        <begin position="1"/>
        <end position="23"/>
    </location>
</feature>
<dbReference type="OrthoDB" id="2240906at2759"/>
<dbReference type="EMBL" id="PJQM01005484">
    <property type="protein sequence ID" value="RCH81516.1"/>
    <property type="molecule type" value="Genomic_DNA"/>
</dbReference>
<protein>
    <submittedName>
        <fullName evidence="2">Uncharacterized protein</fullName>
    </submittedName>
</protein>
<evidence type="ECO:0000313" key="2">
    <source>
        <dbReference type="EMBL" id="RCH81516.1"/>
    </source>
</evidence>
<organism evidence="2 3">
    <name type="scientific">Rhizopus stolonifer</name>
    <name type="common">Rhizopus nigricans</name>
    <dbReference type="NCBI Taxonomy" id="4846"/>
    <lineage>
        <taxon>Eukaryota</taxon>
        <taxon>Fungi</taxon>
        <taxon>Fungi incertae sedis</taxon>
        <taxon>Mucoromycota</taxon>
        <taxon>Mucoromycotina</taxon>
        <taxon>Mucoromycetes</taxon>
        <taxon>Mucorales</taxon>
        <taxon>Mucorineae</taxon>
        <taxon>Rhizopodaceae</taxon>
        <taxon>Rhizopus</taxon>
    </lineage>
</organism>
<evidence type="ECO:0000313" key="3">
    <source>
        <dbReference type="Proteomes" id="UP000253551"/>
    </source>
</evidence>
<comment type="caution">
    <text evidence="2">The sequence shown here is derived from an EMBL/GenBank/DDBJ whole genome shotgun (WGS) entry which is preliminary data.</text>
</comment>
<reference evidence="2 3" key="1">
    <citation type="journal article" date="2018" name="G3 (Bethesda)">
        <title>Phylogenetic and Phylogenomic Definition of Rhizopus Species.</title>
        <authorList>
            <person name="Gryganskyi A.P."/>
            <person name="Golan J."/>
            <person name="Dolatabadi S."/>
            <person name="Mondo S."/>
            <person name="Robb S."/>
            <person name="Idnurm A."/>
            <person name="Muszewska A."/>
            <person name="Steczkiewicz K."/>
            <person name="Masonjones S."/>
            <person name="Liao H.L."/>
            <person name="Gajdeczka M.T."/>
            <person name="Anike F."/>
            <person name="Vuek A."/>
            <person name="Anishchenko I.M."/>
            <person name="Voigt K."/>
            <person name="de Hoog G.S."/>
            <person name="Smith M.E."/>
            <person name="Heitman J."/>
            <person name="Vilgalys R."/>
            <person name="Stajich J.E."/>
        </authorList>
    </citation>
    <scope>NUCLEOTIDE SEQUENCE [LARGE SCALE GENOMIC DNA]</scope>
    <source>
        <strain evidence="2 3">LSU 92-RS-03</strain>
    </source>
</reference>
<gene>
    <name evidence="2" type="ORF">CU098_004678</name>
</gene>
<evidence type="ECO:0000256" key="1">
    <source>
        <dbReference type="SAM" id="SignalP"/>
    </source>
</evidence>
<dbReference type="AlphaFoldDB" id="A0A367IV65"/>
<feature type="chain" id="PRO_5017074542" evidence="1">
    <location>
        <begin position="24"/>
        <end position="148"/>
    </location>
</feature>
<keyword evidence="3" id="KW-1185">Reference proteome</keyword>